<evidence type="ECO:0000313" key="2">
    <source>
        <dbReference type="EMBL" id="CAG8970766.1"/>
    </source>
</evidence>
<evidence type="ECO:0000256" key="1">
    <source>
        <dbReference type="SAM" id="MobiDB-lite"/>
    </source>
</evidence>
<evidence type="ECO:0000313" key="3">
    <source>
        <dbReference type="Proteomes" id="UP000701801"/>
    </source>
</evidence>
<feature type="region of interest" description="Disordered" evidence="1">
    <location>
        <begin position="42"/>
        <end position="62"/>
    </location>
</feature>
<feature type="compositionally biased region" description="Basic and acidic residues" evidence="1">
    <location>
        <begin position="179"/>
        <end position="191"/>
    </location>
</feature>
<keyword evidence="3" id="KW-1185">Reference proteome</keyword>
<name>A0A9N9LE14_9HELO</name>
<reference evidence="2" key="1">
    <citation type="submission" date="2021-07" db="EMBL/GenBank/DDBJ databases">
        <authorList>
            <person name="Durling M."/>
        </authorList>
    </citation>
    <scope>NUCLEOTIDE SEQUENCE</scope>
</reference>
<gene>
    <name evidence="2" type="ORF">HYALB_00001551</name>
</gene>
<comment type="caution">
    <text evidence="2">The sequence shown here is derived from an EMBL/GenBank/DDBJ whole genome shotgun (WGS) entry which is preliminary data.</text>
</comment>
<feature type="compositionally biased region" description="Basic residues" evidence="1">
    <location>
        <begin position="46"/>
        <end position="58"/>
    </location>
</feature>
<dbReference type="Proteomes" id="UP000701801">
    <property type="component" value="Unassembled WGS sequence"/>
</dbReference>
<dbReference type="EMBL" id="CAJVRM010000002">
    <property type="protein sequence ID" value="CAG8970766.1"/>
    <property type="molecule type" value="Genomic_DNA"/>
</dbReference>
<dbReference type="AlphaFoldDB" id="A0A9N9LE14"/>
<organism evidence="2 3">
    <name type="scientific">Hymenoscyphus albidus</name>
    <dbReference type="NCBI Taxonomy" id="595503"/>
    <lineage>
        <taxon>Eukaryota</taxon>
        <taxon>Fungi</taxon>
        <taxon>Dikarya</taxon>
        <taxon>Ascomycota</taxon>
        <taxon>Pezizomycotina</taxon>
        <taxon>Leotiomycetes</taxon>
        <taxon>Helotiales</taxon>
        <taxon>Helotiaceae</taxon>
        <taxon>Hymenoscyphus</taxon>
    </lineage>
</organism>
<protein>
    <submittedName>
        <fullName evidence="2">Uncharacterized protein</fullName>
    </submittedName>
</protein>
<sequence>MSPMVNNTIQFQAIISGRWRLASTSFTRFWVIEKVCDKKHEADNHHNHHNHHDHHDHHDHREDFDHAADQLQRRLIYLRIQTKIPHMEDSRLTQEDLDYFKSLPLEVQEEFIRNMTYARVHADMTSEVPIWEKDQEIERLPRTTQEITKRTKEMQLSHQDAVEYPEEVLKEANEREQKLSLETVESKKESGCAEDIDTSNDPPSQPRHSHVENLEAVRKEDLEQGFACDSDALWREKLSKEIKDCLLKHKSSFLRFEKTILESEV</sequence>
<feature type="region of interest" description="Disordered" evidence="1">
    <location>
        <begin position="179"/>
        <end position="210"/>
    </location>
</feature>
<accession>A0A9N9LE14</accession>
<proteinExistence type="predicted"/>